<evidence type="ECO:0000313" key="5">
    <source>
        <dbReference type="EMBL" id="MBB5957844.1"/>
    </source>
</evidence>
<dbReference type="Proteomes" id="UP000547510">
    <property type="component" value="Unassembled WGS sequence"/>
</dbReference>
<organism evidence="5 6">
    <name type="scientific">Saccharothrix tamanrassetensis</name>
    <dbReference type="NCBI Taxonomy" id="1051531"/>
    <lineage>
        <taxon>Bacteria</taxon>
        <taxon>Bacillati</taxon>
        <taxon>Actinomycetota</taxon>
        <taxon>Actinomycetes</taxon>
        <taxon>Pseudonocardiales</taxon>
        <taxon>Pseudonocardiaceae</taxon>
        <taxon>Saccharothrix</taxon>
    </lineage>
</organism>
<evidence type="ECO:0000256" key="1">
    <source>
        <dbReference type="ARBA" id="ARBA00023015"/>
    </source>
</evidence>
<dbReference type="InterPro" id="IPR036390">
    <property type="entry name" value="WH_DNA-bd_sf"/>
</dbReference>
<keyword evidence="2 5" id="KW-0238">DNA-binding</keyword>
<keyword evidence="1" id="KW-0805">Transcription regulation</keyword>
<evidence type="ECO:0000256" key="3">
    <source>
        <dbReference type="ARBA" id="ARBA00023163"/>
    </source>
</evidence>
<feature type="domain" description="HTH hxlR-type" evidence="4">
    <location>
        <begin position="9"/>
        <end position="107"/>
    </location>
</feature>
<dbReference type="RefSeq" id="WP_184693210.1">
    <property type="nucleotide sequence ID" value="NZ_JACHJN010000006.1"/>
</dbReference>
<dbReference type="EMBL" id="JACHJN010000006">
    <property type="protein sequence ID" value="MBB5957844.1"/>
    <property type="molecule type" value="Genomic_DNA"/>
</dbReference>
<name>A0A841CN98_9PSEU</name>
<dbReference type="InterPro" id="IPR002577">
    <property type="entry name" value="HTH_HxlR"/>
</dbReference>
<evidence type="ECO:0000256" key="2">
    <source>
        <dbReference type="ARBA" id="ARBA00023125"/>
    </source>
</evidence>
<protein>
    <submittedName>
        <fullName evidence="5">DNA-binding HxlR family transcriptional regulator</fullName>
    </submittedName>
</protein>
<sequence length="128" mass="14407">MKQKRPYACGVDAAVDVIDGKWKVLILWSLSTGGKRFGELKRDLSGVSEKVLIQQLRELAADELVHRRTYAEVVPRVEYSLTELGRSLNEALEPLGEWGARNRPGIEARRAHLSPERVNTADNHPRHG</sequence>
<comment type="caution">
    <text evidence="5">The sequence shown here is derived from an EMBL/GenBank/DDBJ whole genome shotgun (WGS) entry which is preliminary data.</text>
</comment>
<dbReference type="SUPFAM" id="SSF46785">
    <property type="entry name" value="Winged helix' DNA-binding domain"/>
    <property type="match status" value="1"/>
</dbReference>
<evidence type="ECO:0000259" key="4">
    <source>
        <dbReference type="PROSITE" id="PS51118"/>
    </source>
</evidence>
<dbReference type="GO" id="GO:0003677">
    <property type="term" value="F:DNA binding"/>
    <property type="evidence" value="ECO:0007669"/>
    <property type="project" value="UniProtKB-KW"/>
</dbReference>
<reference evidence="5 6" key="1">
    <citation type="submission" date="2020-08" db="EMBL/GenBank/DDBJ databases">
        <title>Genomic Encyclopedia of Type Strains, Phase III (KMG-III): the genomes of soil and plant-associated and newly described type strains.</title>
        <authorList>
            <person name="Whitman W."/>
        </authorList>
    </citation>
    <scope>NUCLEOTIDE SEQUENCE [LARGE SCALE GENOMIC DNA]</scope>
    <source>
        <strain evidence="5 6">CECT 8640</strain>
    </source>
</reference>
<keyword evidence="3" id="KW-0804">Transcription</keyword>
<gene>
    <name evidence="5" type="ORF">FHS29_004439</name>
</gene>
<proteinExistence type="predicted"/>
<dbReference type="Pfam" id="PF01638">
    <property type="entry name" value="HxlR"/>
    <property type="match status" value="1"/>
</dbReference>
<dbReference type="PANTHER" id="PTHR33204">
    <property type="entry name" value="TRANSCRIPTIONAL REGULATOR, MARR FAMILY"/>
    <property type="match status" value="1"/>
</dbReference>
<accession>A0A841CN98</accession>
<dbReference type="PANTHER" id="PTHR33204:SF29">
    <property type="entry name" value="TRANSCRIPTIONAL REGULATOR"/>
    <property type="match status" value="1"/>
</dbReference>
<dbReference type="InterPro" id="IPR036388">
    <property type="entry name" value="WH-like_DNA-bd_sf"/>
</dbReference>
<dbReference type="AlphaFoldDB" id="A0A841CN98"/>
<dbReference type="PROSITE" id="PS51118">
    <property type="entry name" value="HTH_HXLR"/>
    <property type="match status" value="1"/>
</dbReference>
<evidence type="ECO:0000313" key="6">
    <source>
        <dbReference type="Proteomes" id="UP000547510"/>
    </source>
</evidence>
<dbReference type="Gene3D" id="1.10.10.10">
    <property type="entry name" value="Winged helix-like DNA-binding domain superfamily/Winged helix DNA-binding domain"/>
    <property type="match status" value="1"/>
</dbReference>
<keyword evidence="6" id="KW-1185">Reference proteome</keyword>